<protein>
    <recommendedName>
        <fullName evidence="4">60S ribosomal protein L41</fullName>
    </recommendedName>
</protein>
<keyword evidence="1 4" id="KW-0689">Ribosomal protein</keyword>
<sequence length="78" mass="9716">MRAKWRKKRVRRLKRKRRKTRARSKQLTTTRSRSLLPIELYRHLPHQRLRLFQHTKSHAQFGTTIQYNGSWMFKDRTV</sequence>
<dbReference type="InterPro" id="IPR007836">
    <property type="entry name" value="Ribosomal_eS32"/>
</dbReference>
<evidence type="ECO:0000256" key="1">
    <source>
        <dbReference type="ARBA" id="ARBA00022980"/>
    </source>
</evidence>
<dbReference type="GO" id="GO:0003735">
    <property type="term" value="F:structural constituent of ribosome"/>
    <property type="evidence" value="ECO:0007669"/>
    <property type="project" value="UniProtKB-UniRule"/>
</dbReference>
<dbReference type="EMBL" id="KZ613942">
    <property type="protein sequence ID" value="PMD43312.1"/>
    <property type="molecule type" value="Genomic_DNA"/>
</dbReference>
<dbReference type="GO" id="GO:0006412">
    <property type="term" value="P:translation"/>
    <property type="evidence" value="ECO:0007669"/>
    <property type="project" value="InterPro"/>
</dbReference>
<gene>
    <name evidence="6" type="ORF">L207DRAFT_293375</name>
</gene>
<proteinExistence type="inferred from homology"/>
<reference evidence="6 7" key="1">
    <citation type="submission" date="2016-04" db="EMBL/GenBank/DDBJ databases">
        <title>A degradative enzymes factory behind the ericoid mycorrhizal symbiosis.</title>
        <authorList>
            <consortium name="DOE Joint Genome Institute"/>
            <person name="Martino E."/>
            <person name="Morin E."/>
            <person name="Grelet G."/>
            <person name="Kuo A."/>
            <person name="Kohler A."/>
            <person name="Daghino S."/>
            <person name="Barry K."/>
            <person name="Choi C."/>
            <person name="Cichocki N."/>
            <person name="Clum A."/>
            <person name="Copeland A."/>
            <person name="Hainaut M."/>
            <person name="Haridas S."/>
            <person name="Labutti K."/>
            <person name="Lindquist E."/>
            <person name="Lipzen A."/>
            <person name="Khouja H.-R."/>
            <person name="Murat C."/>
            <person name="Ohm R."/>
            <person name="Olson A."/>
            <person name="Spatafora J."/>
            <person name="Veneault-Fourrey C."/>
            <person name="Henrissat B."/>
            <person name="Grigoriev I."/>
            <person name="Martin F."/>
            <person name="Perotto S."/>
        </authorList>
    </citation>
    <scope>NUCLEOTIDE SEQUENCE [LARGE SCALE GENOMIC DNA]</scope>
    <source>
        <strain evidence="6 7">F</strain>
    </source>
</reference>
<dbReference type="AlphaFoldDB" id="A0A2J6RXS2"/>
<organism evidence="6 7">
    <name type="scientific">Hyaloscypha variabilis (strain UAMH 11265 / GT02V1 / F)</name>
    <name type="common">Meliniomyces variabilis</name>
    <dbReference type="NCBI Taxonomy" id="1149755"/>
    <lineage>
        <taxon>Eukaryota</taxon>
        <taxon>Fungi</taxon>
        <taxon>Dikarya</taxon>
        <taxon>Ascomycota</taxon>
        <taxon>Pezizomycotina</taxon>
        <taxon>Leotiomycetes</taxon>
        <taxon>Helotiales</taxon>
        <taxon>Hyaloscyphaceae</taxon>
        <taxon>Hyaloscypha</taxon>
        <taxon>Hyaloscypha variabilis</taxon>
    </lineage>
</organism>
<dbReference type="Proteomes" id="UP000235786">
    <property type="component" value="Unassembled WGS sequence"/>
</dbReference>
<comment type="similarity">
    <text evidence="3 4">Belongs to the eukaryotic ribosomal protein eS32 family.</text>
</comment>
<comment type="subunit">
    <text evidence="4">Component of the large ribosomal subunit.</text>
</comment>
<evidence type="ECO:0000256" key="2">
    <source>
        <dbReference type="ARBA" id="ARBA00023274"/>
    </source>
</evidence>
<name>A0A2J6RXS2_HYAVF</name>
<dbReference type="GO" id="GO:1990904">
    <property type="term" value="C:ribonucleoprotein complex"/>
    <property type="evidence" value="ECO:0007669"/>
    <property type="project" value="UniProtKB-KW"/>
</dbReference>
<dbReference type="Pfam" id="PF05162">
    <property type="entry name" value="Ribosomal_L41"/>
    <property type="match status" value="1"/>
</dbReference>
<keyword evidence="2 4" id="KW-0687">Ribonucleoprotein</keyword>
<evidence type="ECO:0000256" key="3">
    <source>
        <dbReference type="ARBA" id="ARBA00043969"/>
    </source>
</evidence>
<evidence type="ECO:0000256" key="5">
    <source>
        <dbReference type="SAM" id="MobiDB-lite"/>
    </source>
</evidence>
<accession>A0A2J6RXS2</accession>
<evidence type="ECO:0000256" key="4">
    <source>
        <dbReference type="RuleBase" id="RU368055"/>
    </source>
</evidence>
<feature type="compositionally biased region" description="Basic residues" evidence="5">
    <location>
        <begin position="1"/>
        <end position="24"/>
    </location>
</feature>
<evidence type="ECO:0000313" key="7">
    <source>
        <dbReference type="Proteomes" id="UP000235786"/>
    </source>
</evidence>
<evidence type="ECO:0000313" key="6">
    <source>
        <dbReference type="EMBL" id="PMD43312.1"/>
    </source>
</evidence>
<keyword evidence="7" id="KW-1185">Reference proteome</keyword>
<feature type="region of interest" description="Disordered" evidence="5">
    <location>
        <begin position="1"/>
        <end position="31"/>
    </location>
</feature>
<dbReference type="GO" id="GO:0005840">
    <property type="term" value="C:ribosome"/>
    <property type="evidence" value="ECO:0007669"/>
    <property type="project" value="UniProtKB-KW"/>
</dbReference>